<keyword evidence="8" id="KW-0735">Signal-anchor</keyword>
<organism evidence="16 17">
    <name type="scientific">Acrobeloides nanus</name>
    <dbReference type="NCBI Taxonomy" id="290746"/>
    <lineage>
        <taxon>Eukaryota</taxon>
        <taxon>Metazoa</taxon>
        <taxon>Ecdysozoa</taxon>
        <taxon>Nematoda</taxon>
        <taxon>Chromadorea</taxon>
        <taxon>Rhabditida</taxon>
        <taxon>Tylenchina</taxon>
        <taxon>Cephalobomorpha</taxon>
        <taxon>Cephaloboidea</taxon>
        <taxon>Cephalobidae</taxon>
        <taxon>Acrobeloides</taxon>
    </lineage>
</organism>
<evidence type="ECO:0000313" key="16">
    <source>
        <dbReference type="Proteomes" id="UP000887540"/>
    </source>
</evidence>
<evidence type="ECO:0000256" key="13">
    <source>
        <dbReference type="SAM" id="Phobius"/>
    </source>
</evidence>
<accession>A0A914DI59</accession>
<dbReference type="SUPFAM" id="SSF81853">
    <property type="entry name" value="Family 10 polysaccharide lyase"/>
    <property type="match status" value="1"/>
</dbReference>
<dbReference type="InterPro" id="IPR019173">
    <property type="entry name" value="NADH_UbQ_OxRdtase_B5_su"/>
</dbReference>
<keyword evidence="10 13" id="KW-0472">Membrane</keyword>
<dbReference type="InterPro" id="IPR059154">
    <property type="entry name" value="Glce_b_sandwich"/>
</dbReference>
<evidence type="ECO:0000256" key="11">
    <source>
        <dbReference type="ARBA" id="ARBA00023235"/>
    </source>
</evidence>
<name>A0A914DI59_9BILA</name>
<dbReference type="WBParaSite" id="ACRNAN_scaffold2815.g21093.t1">
    <property type="protein sequence ID" value="ACRNAN_scaffold2815.g21093.t1"/>
    <property type="gene ID" value="ACRNAN_scaffold2815.g21093"/>
</dbReference>
<comment type="similarity">
    <text evidence="5">Belongs to the D-glucuronyl C5-epimerase family.</text>
</comment>
<evidence type="ECO:0000256" key="9">
    <source>
        <dbReference type="ARBA" id="ARBA00022989"/>
    </source>
</evidence>
<keyword evidence="11" id="KW-0413">Isomerase</keyword>
<keyword evidence="7 13" id="KW-0812">Transmembrane</keyword>
<evidence type="ECO:0000259" key="14">
    <source>
        <dbReference type="Pfam" id="PF06662"/>
    </source>
</evidence>
<feature type="domain" description="D-glucuronyl C5-epimerase C-terminal" evidence="14">
    <location>
        <begin position="500"/>
        <end position="687"/>
    </location>
</feature>
<keyword evidence="9 13" id="KW-1133">Transmembrane helix</keyword>
<dbReference type="InterPro" id="IPR039721">
    <property type="entry name" value="C5-epimerase"/>
</dbReference>
<evidence type="ECO:0000256" key="12">
    <source>
        <dbReference type="ARBA" id="ARBA00037847"/>
    </source>
</evidence>
<dbReference type="Pfam" id="PF21174">
    <property type="entry name" value="Glce_b_sandwich"/>
    <property type="match status" value="1"/>
</dbReference>
<dbReference type="GO" id="GO:0047464">
    <property type="term" value="F:heparosan-N-sulfate-glucuronate 5-epimerase activity"/>
    <property type="evidence" value="ECO:0007669"/>
    <property type="project" value="UniProtKB-EC"/>
</dbReference>
<evidence type="ECO:0000256" key="2">
    <source>
        <dbReference type="ARBA" id="ARBA00004606"/>
    </source>
</evidence>
<comment type="catalytic activity">
    <reaction evidence="1">
        <text>[heparosan-N-sulfate](n) = [heparan-N-sulfate](n)</text>
        <dbReference type="Rhea" id="RHEA:20197"/>
        <dbReference type="Rhea" id="RHEA-COMP:9556"/>
        <dbReference type="Rhea" id="RHEA-COMP:9557"/>
        <dbReference type="ChEBI" id="CHEBI:58041"/>
        <dbReference type="ChEBI" id="CHEBI:58287"/>
        <dbReference type="EC" id="5.1.3.17"/>
    </reaction>
</comment>
<keyword evidence="16" id="KW-1185">Reference proteome</keyword>
<proteinExistence type="inferred from homology"/>
<dbReference type="Pfam" id="PF09781">
    <property type="entry name" value="NDUF_B5"/>
    <property type="match status" value="1"/>
</dbReference>
<feature type="transmembrane region" description="Helical" evidence="13">
    <location>
        <begin position="57"/>
        <end position="75"/>
    </location>
</feature>
<evidence type="ECO:0000259" key="15">
    <source>
        <dbReference type="Pfam" id="PF21174"/>
    </source>
</evidence>
<dbReference type="InterPro" id="IPR010598">
    <property type="entry name" value="C5-epim_C"/>
</dbReference>
<dbReference type="Proteomes" id="UP000887540">
    <property type="component" value="Unplaced"/>
</dbReference>
<evidence type="ECO:0000256" key="8">
    <source>
        <dbReference type="ARBA" id="ARBA00022968"/>
    </source>
</evidence>
<dbReference type="AlphaFoldDB" id="A0A914DI59"/>
<comment type="pathway">
    <text evidence="4">Glycan metabolism; heparan sulfate biosynthesis.</text>
</comment>
<evidence type="ECO:0000256" key="5">
    <source>
        <dbReference type="ARBA" id="ARBA00005584"/>
    </source>
</evidence>
<dbReference type="PANTHER" id="PTHR13174:SF3">
    <property type="entry name" value="D-GLUCURONYL C5-EPIMERASE"/>
    <property type="match status" value="1"/>
</dbReference>
<evidence type="ECO:0000256" key="10">
    <source>
        <dbReference type="ARBA" id="ARBA00023136"/>
    </source>
</evidence>
<dbReference type="Pfam" id="PF06662">
    <property type="entry name" value="C5-epim_C"/>
    <property type="match status" value="1"/>
</dbReference>
<evidence type="ECO:0000256" key="7">
    <source>
        <dbReference type="ARBA" id="ARBA00022692"/>
    </source>
</evidence>
<comment type="subcellular location">
    <subcellularLocation>
        <location evidence="12">Endomembrane system</location>
        <topology evidence="12">Single-pass membrane protein</topology>
    </subcellularLocation>
    <subcellularLocation>
        <location evidence="2">Membrane</location>
        <topology evidence="2">Single-pass type II membrane protein</topology>
    </subcellularLocation>
</comment>
<evidence type="ECO:0000256" key="3">
    <source>
        <dbReference type="ARBA" id="ARBA00004841"/>
    </source>
</evidence>
<reference evidence="17" key="1">
    <citation type="submission" date="2022-11" db="UniProtKB">
        <authorList>
            <consortium name="WormBaseParasite"/>
        </authorList>
    </citation>
    <scope>IDENTIFICATION</scope>
</reference>
<evidence type="ECO:0000256" key="1">
    <source>
        <dbReference type="ARBA" id="ARBA00000434"/>
    </source>
</evidence>
<dbReference type="EC" id="5.1.3.17" evidence="6"/>
<dbReference type="GO" id="GO:0005794">
    <property type="term" value="C:Golgi apparatus"/>
    <property type="evidence" value="ECO:0007669"/>
    <property type="project" value="TreeGrafter"/>
</dbReference>
<evidence type="ECO:0000313" key="17">
    <source>
        <dbReference type="WBParaSite" id="ACRNAN_scaffold2815.g21093.t1"/>
    </source>
</evidence>
<dbReference type="PANTHER" id="PTHR13174">
    <property type="entry name" value="D-GLUCURONYL C5-EPIMERASE"/>
    <property type="match status" value="1"/>
</dbReference>
<dbReference type="GO" id="GO:0015012">
    <property type="term" value="P:heparan sulfate proteoglycan biosynthetic process"/>
    <property type="evidence" value="ECO:0007669"/>
    <property type="project" value="InterPro"/>
</dbReference>
<evidence type="ECO:0000256" key="4">
    <source>
        <dbReference type="ARBA" id="ARBA00005093"/>
    </source>
</evidence>
<protein>
    <recommendedName>
        <fullName evidence="6">heparosan-N-sulfate-glucuronate 5-epimerase</fullName>
        <ecNumber evidence="6">5.1.3.17</ecNumber>
    </recommendedName>
</protein>
<feature type="domain" description="D-glucuronyl C5-epimerase beta-sandwich" evidence="15">
    <location>
        <begin position="333"/>
        <end position="448"/>
    </location>
</feature>
<sequence length="698" mass="80796">MGSLSKLSSCSSLIRSSLGRLRNPTNIVEQLRFGGDHPRVFRKRPGQLLVNRIKDVVHFYTIGACLLPFGIYLVINHIIFGPCELKDYPTEGPPPRYWQFERTVPQQLFAKYIGNSDLEFHEANLAKNVYDATLIRWRRLDRRVKHLQGERWDYKGFHYRPITTSWIEYGEVLRNRFTKQQEHYGTRWLQCFRDENDIYLPFEKFIRKQFEATGRVVKDGLDQRFEYFTSYAKIRLPDFITYDPFSFFGHFGSYNVEIRERVRCISAEFGVPMSTQWDSIPYFYPIQIAQFALQHYSRNLTDKPPKVKSIQLDQLIEQEHAVKKDESSVKITSSENGVIIALDDDPSFTVLIFSWIPENDDAAFSVTITDQRSHRTVKLMYKFVEDRRCVWPNIETDDYNEDNRKQDELVFTYSLGKRDHFSFQTIVRDILIDTSKALALVEPVSVRKDGTQNGGLKTGDITLLSLKFYGDCTIRAPIKQQTKAHHEMFLRASEWFLKNQDSQGGWAVPVQRTIADNQLVLAAGWHSAMAQGHALSVLTRAFHATQDSSFIEAGEKALHLFNKPASEGGVKNSLFGYDFFEEYPTVPGTFVLNGFLYSLIGLYDFSAVSPNRNETMQLFNTGLKSLNEFLPLYDTGSGSIYDLRHLSLKSAPNLARWDYHAVHVYLLKWLYIITQDKELDKVVERWAGYAHGKKAKHN</sequence>
<comment type="pathway">
    <text evidence="3">Glycan metabolism; heparin biosynthesis.</text>
</comment>
<evidence type="ECO:0000256" key="6">
    <source>
        <dbReference type="ARBA" id="ARBA00012087"/>
    </source>
</evidence>